<keyword evidence="5 6" id="KW-0472">Membrane</keyword>
<protein>
    <recommendedName>
        <fullName evidence="7">Major facilitator superfamily (MFS) profile domain-containing protein</fullName>
    </recommendedName>
</protein>
<comment type="caution">
    <text evidence="8">The sequence shown here is derived from an EMBL/GenBank/DDBJ whole genome shotgun (WGS) entry which is preliminary data.</text>
</comment>
<dbReference type="InterPro" id="IPR036259">
    <property type="entry name" value="MFS_trans_sf"/>
</dbReference>
<keyword evidence="3 6" id="KW-0812">Transmembrane</keyword>
<accession>A0A1C7N4I0</accession>
<feature type="transmembrane region" description="Helical" evidence="6">
    <location>
        <begin position="378"/>
        <end position="402"/>
    </location>
</feature>
<evidence type="ECO:0000256" key="2">
    <source>
        <dbReference type="ARBA" id="ARBA00022448"/>
    </source>
</evidence>
<dbReference type="OrthoDB" id="2441642at2759"/>
<dbReference type="PANTHER" id="PTHR23502:SF51">
    <property type="entry name" value="QUINIDINE RESISTANCE PROTEIN 1-RELATED"/>
    <property type="match status" value="1"/>
</dbReference>
<feature type="transmembrane region" description="Helical" evidence="6">
    <location>
        <begin position="109"/>
        <end position="134"/>
    </location>
</feature>
<feature type="transmembrane region" description="Helical" evidence="6">
    <location>
        <begin position="195"/>
        <end position="217"/>
    </location>
</feature>
<gene>
    <name evidence="8" type="ORF">A0J61_07944</name>
</gene>
<dbReference type="Proteomes" id="UP000093000">
    <property type="component" value="Unassembled WGS sequence"/>
</dbReference>
<comment type="subcellular location">
    <subcellularLocation>
        <location evidence="1">Membrane</location>
        <topology evidence="1">Multi-pass membrane protein</topology>
    </subcellularLocation>
</comment>
<keyword evidence="4 6" id="KW-1133">Transmembrane helix</keyword>
<dbReference type="InterPro" id="IPR011701">
    <property type="entry name" value="MFS"/>
</dbReference>
<dbReference type="PROSITE" id="PS50850">
    <property type="entry name" value="MFS"/>
    <property type="match status" value="1"/>
</dbReference>
<dbReference type="AlphaFoldDB" id="A0A1C7N4I0"/>
<dbReference type="SUPFAM" id="SSF103473">
    <property type="entry name" value="MFS general substrate transporter"/>
    <property type="match status" value="1"/>
</dbReference>
<dbReference type="GO" id="GO:0022857">
    <property type="term" value="F:transmembrane transporter activity"/>
    <property type="evidence" value="ECO:0007669"/>
    <property type="project" value="InterPro"/>
</dbReference>
<feature type="transmembrane region" description="Helical" evidence="6">
    <location>
        <begin position="41"/>
        <end position="65"/>
    </location>
</feature>
<feature type="transmembrane region" description="Helical" evidence="6">
    <location>
        <begin position="260"/>
        <end position="285"/>
    </location>
</feature>
<feature type="transmembrane region" description="Helical" evidence="6">
    <location>
        <begin position="353"/>
        <end position="372"/>
    </location>
</feature>
<feature type="transmembrane region" description="Helical" evidence="6">
    <location>
        <begin position="171"/>
        <end position="189"/>
    </location>
</feature>
<name>A0A1C7N4I0_9FUNG</name>
<evidence type="ECO:0000313" key="9">
    <source>
        <dbReference type="Proteomes" id="UP000093000"/>
    </source>
</evidence>
<feature type="transmembrane region" description="Helical" evidence="6">
    <location>
        <begin position="297"/>
        <end position="320"/>
    </location>
</feature>
<organism evidence="8 9">
    <name type="scientific">Choanephora cucurbitarum</name>
    <dbReference type="NCBI Taxonomy" id="101091"/>
    <lineage>
        <taxon>Eukaryota</taxon>
        <taxon>Fungi</taxon>
        <taxon>Fungi incertae sedis</taxon>
        <taxon>Mucoromycota</taxon>
        <taxon>Mucoromycotina</taxon>
        <taxon>Mucoromycetes</taxon>
        <taxon>Mucorales</taxon>
        <taxon>Mucorineae</taxon>
        <taxon>Choanephoraceae</taxon>
        <taxon>Choanephoroideae</taxon>
        <taxon>Choanephora</taxon>
    </lineage>
</organism>
<evidence type="ECO:0000256" key="4">
    <source>
        <dbReference type="ARBA" id="ARBA00022989"/>
    </source>
</evidence>
<dbReference type="GO" id="GO:0005886">
    <property type="term" value="C:plasma membrane"/>
    <property type="evidence" value="ECO:0007669"/>
    <property type="project" value="TreeGrafter"/>
</dbReference>
<dbReference type="Gene3D" id="1.20.1250.20">
    <property type="entry name" value="MFS general substrate transporter like domains"/>
    <property type="match status" value="1"/>
</dbReference>
<dbReference type="STRING" id="101091.A0A1C7N4I0"/>
<keyword evidence="2" id="KW-0813">Transport</keyword>
<sequence length="472" mass="51909">MGISEKTTDIVIAEEIPGNSTVNPIQVEESLKNTLSKTRKWFILLIVAMQGFLGPLTSSIYVPAIEQVRRSFNASKTSINITLSLYVFIMGVAPLFWATLSERQGRRIVYLLATMLYILSTIGCGLSHSIGLFISMRAVQAIGASAAQAVGAGTITDLFDVHERGNAMGLFLLGPLVGPVVGPIAGGFINEYMRWRFIFWFLAAMGGLIFLLILFFLPETSSVILQRRALVEKLKDNSDSTLKEVQMDPFWKSMTRPFEFIMKPTVIIATTPYSMAYGFMYFVIASLPHQMAIHYHFASYQIGLSFLANGIGNAVGAYISGKLSDRQINRYLEKEAQEEEKQPGLNLGLESRISPMWIGILLLPLGQLVYGWCMQFSIHFMAALTVGLGVGVVQTPCNTYIVDIYQKHSASAMSVANLLRCISAGCTPLIAPTLIESIGNGWSMTILAILSILSGVCILLIQKFGAKWREVA</sequence>
<dbReference type="EMBL" id="LUGH01000570">
    <property type="protein sequence ID" value="OBZ84003.1"/>
    <property type="molecule type" value="Genomic_DNA"/>
</dbReference>
<keyword evidence="9" id="KW-1185">Reference proteome</keyword>
<feature type="transmembrane region" description="Helical" evidence="6">
    <location>
        <begin position="77"/>
        <end position="97"/>
    </location>
</feature>
<reference evidence="8 9" key="1">
    <citation type="submission" date="2016-03" db="EMBL/GenBank/DDBJ databases">
        <title>Choanephora cucurbitarum.</title>
        <authorList>
            <person name="Min B."/>
            <person name="Park H."/>
            <person name="Park J.-H."/>
            <person name="Shin H.-D."/>
            <person name="Choi I.-G."/>
        </authorList>
    </citation>
    <scope>NUCLEOTIDE SEQUENCE [LARGE SCALE GENOMIC DNA]</scope>
    <source>
        <strain evidence="8 9">KUS-F28377</strain>
    </source>
</reference>
<evidence type="ECO:0000256" key="1">
    <source>
        <dbReference type="ARBA" id="ARBA00004141"/>
    </source>
</evidence>
<evidence type="ECO:0000313" key="8">
    <source>
        <dbReference type="EMBL" id="OBZ84003.1"/>
    </source>
</evidence>
<evidence type="ECO:0000256" key="3">
    <source>
        <dbReference type="ARBA" id="ARBA00022692"/>
    </source>
</evidence>
<feature type="domain" description="Major facilitator superfamily (MFS) profile" evidence="7">
    <location>
        <begin position="43"/>
        <end position="466"/>
    </location>
</feature>
<feature type="transmembrane region" description="Helical" evidence="6">
    <location>
        <begin position="441"/>
        <end position="461"/>
    </location>
</feature>
<dbReference type="FunFam" id="1.20.1250.20:FF:000172">
    <property type="entry name" value="MFS multidrug resistance transporter"/>
    <property type="match status" value="1"/>
</dbReference>
<proteinExistence type="predicted"/>
<dbReference type="InterPro" id="IPR020846">
    <property type="entry name" value="MFS_dom"/>
</dbReference>
<evidence type="ECO:0000256" key="5">
    <source>
        <dbReference type="ARBA" id="ARBA00023136"/>
    </source>
</evidence>
<dbReference type="PANTHER" id="PTHR23502">
    <property type="entry name" value="MAJOR FACILITATOR SUPERFAMILY"/>
    <property type="match status" value="1"/>
</dbReference>
<evidence type="ECO:0000256" key="6">
    <source>
        <dbReference type="SAM" id="Phobius"/>
    </source>
</evidence>
<evidence type="ECO:0000259" key="7">
    <source>
        <dbReference type="PROSITE" id="PS50850"/>
    </source>
</evidence>
<dbReference type="InParanoid" id="A0A1C7N4I0"/>
<dbReference type="Pfam" id="PF07690">
    <property type="entry name" value="MFS_1"/>
    <property type="match status" value="1"/>
</dbReference>